<dbReference type="RefSeq" id="WP_283431338.1">
    <property type="nucleotide sequence ID" value="NZ_FXUG01000001.1"/>
</dbReference>
<comment type="caution">
    <text evidence="2">The sequence shown here is derived from an EMBL/GenBank/DDBJ whole genome shotgun (WGS) entry which is preliminary data.</text>
</comment>
<dbReference type="InterPro" id="IPR047700">
    <property type="entry name" value="NrtS-like"/>
</dbReference>
<sequence>MRDWLRLAFARAIVCRGLIYSVVVGTVLTAINHGDSILYGQVGSPDLFKIGLTYVVPYVVATLSSVAALNSRVK</sequence>
<name>A0ABY1PR67_9BACT</name>
<keyword evidence="1" id="KW-0472">Membrane</keyword>
<evidence type="ECO:0000256" key="1">
    <source>
        <dbReference type="SAM" id="Phobius"/>
    </source>
</evidence>
<accession>A0ABY1PR67</accession>
<dbReference type="EMBL" id="FXUG01000001">
    <property type="protein sequence ID" value="SMP43502.1"/>
    <property type="molecule type" value="Genomic_DNA"/>
</dbReference>
<dbReference type="Proteomes" id="UP001158067">
    <property type="component" value="Unassembled WGS sequence"/>
</dbReference>
<keyword evidence="1" id="KW-0812">Transmembrane</keyword>
<feature type="transmembrane region" description="Helical" evidence="1">
    <location>
        <begin position="12"/>
        <end position="31"/>
    </location>
</feature>
<evidence type="ECO:0000313" key="2">
    <source>
        <dbReference type="EMBL" id="SMP43502.1"/>
    </source>
</evidence>
<gene>
    <name evidence="2" type="ORF">SAMN06265222_101945</name>
</gene>
<keyword evidence="3" id="KW-1185">Reference proteome</keyword>
<protein>
    <recommendedName>
        <fullName evidence="4">Phosphoenolpyruvate protein kinase</fullName>
    </recommendedName>
</protein>
<proteinExistence type="predicted"/>
<evidence type="ECO:0008006" key="4">
    <source>
        <dbReference type="Google" id="ProtNLM"/>
    </source>
</evidence>
<organism evidence="2 3">
    <name type="scientific">Neorhodopirellula lusitana</name>
    <dbReference type="NCBI Taxonomy" id="445327"/>
    <lineage>
        <taxon>Bacteria</taxon>
        <taxon>Pseudomonadati</taxon>
        <taxon>Planctomycetota</taxon>
        <taxon>Planctomycetia</taxon>
        <taxon>Pirellulales</taxon>
        <taxon>Pirellulaceae</taxon>
        <taxon>Neorhodopirellula</taxon>
    </lineage>
</organism>
<reference evidence="2 3" key="1">
    <citation type="submission" date="2017-05" db="EMBL/GenBank/DDBJ databases">
        <authorList>
            <person name="Varghese N."/>
            <person name="Submissions S."/>
        </authorList>
    </citation>
    <scope>NUCLEOTIDE SEQUENCE [LARGE SCALE GENOMIC DNA]</scope>
    <source>
        <strain evidence="2 3">DSM 25457</strain>
    </source>
</reference>
<keyword evidence="1" id="KW-1133">Transmembrane helix</keyword>
<feature type="transmembrane region" description="Helical" evidence="1">
    <location>
        <begin position="51"/>
        <end position="69"/>
    </location>
</feature>
<dbReference type="NCBIfam" id="NF038050">
    <property type="entry name" value="NrtS"/>
    <property type="match status" value="1"/>
</dbReference>
<evidence type="ECO:0000313" key="3">
    <source>
        <dbReference type="Proteomes" id="UP001158067"/>
    </source>
</evidence>